<dbReference type="PANTHER" id="PTHR43083:SF6">
    <property type="entry name" value="MANNAN POLYMERASE COMPLEXES SUBUNIT MNN9"/>
    <property type="match status" value="1"/>
</dbReference>
<evidence type="ECO:0000256" key="2">
    <source>
        <dbReference type="SAM" id="MobiDB-lite"/>
    </source>
</evidence>
<keyword evidence="4" id="KW-1185">Reference proteome</keyword>
<feature type="compositionally biased region" description="Basic and acidic residues" evidence="2">
    <location>
        <begin position="1"/>
        <end position="15"/>
    </location>
</feature>
<dbReference type="InterPro" id="IPR029044">
    <property type="entry name" value="Nucleotide-diphossugar_trans"/>
</dbReference>
<feature type="compositionally biased region" description="Basic and acidic residues" evidence="2">
    <location>
        <begin position="27"/>
        <end position="45"/>
    </location>
</feature>
<proteinExistence type="inferred from homology"/>
<evidence type="ECO:0000313" key="4">
    <source>
        <dbReference type="Proteomes" id="UP001140094"/>
    </source>
</evidence>
<dbReference type="Proteomes" id="UP001140094">
    <property type="component" value="Unassembled WGS sequence"/>
</dbReference>
<gene>
    <name evidence="3" type="primary">ANP1_4</name>
    <name evidence="3" type="ORF">H4R20_007057</name>
</gene>
<feature type="region of interest" description="Disordered" evidence="2">
    <location>
        <begin position="1"/>
        <end position="45"/>
    </location>
</feature>
<feature type="non-terminal residue" evidence="3">
    <location>
        <position position="168"/>
    </location>
</feature>
<accession>A0A9W8HLM7</accession>
<name>A0A9W8HLM7_9FUNG</name>
<dbReference type="Gene3D" id="3.90.550.10">
    <property type="entry name" value="Spore Coat Polysaccharide Biosynthesis Protein SpsA, Chain A"/>
    <property type="match status" value="1"/>
</dbReference>
<sequence length="168" mass="19327">MEEKELDNEQIHTYEEVQPEEVQQGEVHQEGVKQEEVHQEKVQREEVQVEDVQQIKVQQEEVREEEIQQEEIEQGELQQNPAQIKILGKSDVDVDSAPAEKLKVINKILAKNTELSEMSSEPDPESVLILTPIKDGARFLEQYFSLIDKLDYPRSSISIAFLVSDSVD</sequence>
<dbReference type="Pfam" id="PF03452">
    <property type="entry name" value="Anp1"/>
    <property type="match status" value="1"/>
</dbReference>
<dbReference type="OrthoDB" id="204164at2759"/>
<evidence type="ECO:0000256" key="1">
    <source>
        <dbReference type="ARBA" id="ARBA00037964"/>
    </source>
</evidence>
<dbReference type="PANTHER" id="PTHR43083">
    <property type="entry name" value="MANNAN POLYMERASE II"/>
    <property type="match status" value="1"/>
</dbReference>
<organism evidence="3 4">
    <name type="scientific">Coemansia guatemalensis</name>
    <dbReference type="NCBI Taxonomy" id="2761395"/>
    <lineage>
        <taxon>Eukaryota</taxon>
        <taxon>Fungi</taxon>
        <taxon>Fungi incertae sedis</taxon>
        <taxon>Zoopagomycota</taxon>
        <taxon>Kickxellomycotina</taxon>
        <taxon>Kickxellomycetes</taxon>
        <taxon>Kickxellales</taxon>
        <taxon>Kickxellaceae</taxon>
        <taxon>Coemansia</taxon>
    </lineage>
</organism>
<dbReference type="InterPro" id="IPR052086">
    <property type="entry name" value="Mannan_Polymerase_Subunit"/>
</dbReference>
<dbReference type="EMBL" id="JANBUO010003603">
    <property type="protein sequence ID" value="KAJ2790170.1"/>
    <property type="molecule type" value="Genomic_DNA"/>
</dbReference>
<comment type="similarity">
    <text evidence="1">Belongs to the ANP1/MMN9/VAN1 family.</text>
</comment>
<evidence type="ECO:0000313" key="3">
    <source>
        <dbReference type="EMBL" id="KAJ2790170.1"/>
    </source>
</evidence>
<dbReference type="AlphaFoldDB" id="A0A9W8HLM7"/>
<protein>
    <submittedName>
        <fullName evidence="3">Mannan polymerase II complex anp1 subunit</fullName>
    </submittedName>
</protein>
<comment type="caution">
    <text evidence="3">The sequence shown here is derived from an EMBL/GenBank/DDBJ whole genome shotgun (WGS) entry which is preliminary data.</text>
</comment>
<reference evidence="3" key="1">
    <citation type="submission" date="2022-07" db="EMBL/GenBank/DDBJ databases">
        <title>Phylogenomic reconstructions and comparative analyses of Kickxellomycotina fungi.</title>
        <authorList>
            <person name="Reynolds N.K."/>
            <person name="Stajich J.E."/>
            <person name="Barry K."/>
            <person name="Grigoriev I.V."/>
            <person name="Crous P."/>
            <person name="Smith M.E."/>
        </authorList>
    </citation>
    <scope>NUCLEOTIDE SEQUENCE</scope>
    <source>
        <strain evidence="3">NRRL 1565</strain>
    </source>
</reference>